<dbReference type="InterPro" id="IPR036005">
    <property type="entry name" value="Creatinase/aminopeptidase-like"/>
</dbReference>
<dbReference type="SUPFAM" id="SSF53092">
    <property type="entry name" value="Creatinase/prolidase N-terminal domain"/>
    <property type="match status" value="1"/>
</dbReference>
<evidence type="ECO:0000313" key="3">
    <source>
        <dbReference type="Proteomes" id="UP000321103"/>
    </source>
</evidence>
<dbReference type="Gene3D" id="3.90.230.10">
    <property type="entry name" value="Creatinase/methionine aminopeptidase superfamily"/>
    <property type="match status" value="1"/>
</dbReference>
<proteinExistence type="predicted"/>
<protein>
    <submittedName>
        <fullName evidence="2">Peptidase M24</fullName>
    </submittedName>
</protein>
<dbReference type="STRING" id="388357.GCA_001580365_02541"/>
<sequence length="356" mass="38124">MSSSGADRAEKRRRVLRVLQEHGADAVLLESSTAVSWYLDGARVHVSLAGPPVASVLVHQDGDEVLTSTSEAARLAAEELPDDVRLHELPWHAAPAAPESWFPAARSMAVLAEDCLAAPLRAARASLLPGETLRYEALCRVAATVLTDVLSRATPRSTEREVAAELAAALVRRGAEPLVLLCSGAERLAHRHPLPTAAPLGRRAMAVVCARRGGLIANVTRWVRFGPATAREADAEAGIAEVEADVLDALRPGLPLADVLPVLQRAYPRHGFDAGEWTRHHQGGPAGYAGRDPRLVPGVPDRVHEHQAFAWNPSAPGAKIEDTVLLGAGGPRPLSVDPRWPVVRVRGRDRPTTLER</sequence>
<dbReference type="InterPro" id="IPR000994">
    <property type="entry name" value="Pept_M24"/>
</dbReference>
<feature type="domain" description="Peptidase M24" evidence="1">
    <location>
        <begin position="136"/>
        <end position="326"/>
    </location>
</feature>
<reference evidence="2 3" key="1">
    <citation type="submission" date="2019-07" db="EMBL/GenBank/DDBJ databases">
        <title>Whole genome shotgun sequence of Kocuria turfanensis NBRC 107627.</title>
        <authorList>
            <person name="Hosoyama A."/>
            <person name="Uohara A."/>
            <person name="Ohji S."/>
            <person name="Ichikawa N."/>
        </authorList>
    </citation>
    <scope>NUCLEOTIDE SEQUENCE [LARGE SCALE GENOMIC DNA]</scope>
    <source>
        <strain evidence="2 3">NBRC 107627</strain>
    </source>
</reference>
<dbReference type="InterPro" id="IPR050659">
    <property type="entry name" value="Peptidase_M24B"/>
</dbReference>
<dbReference type="EMBL" id="BJZS01000088">
    <property type="protein sequence ID" value="GEO96482.1"/>
    <property type="molecule type" value="Genomic_DNA"/>
</dbReference>
<dbReference type="PANTHER" id="PTHR46112">
    <property type="entry name" value="AMINOPEPTIDASE"/>
    <property type="match status" value="1"/>
</dbReference>
<name>A0A512IFK6_9MICC</name>
<dbReference type="Proteomes" id="UP000321103">
    <property type="component" value="Unassembled WGS sequence"/>
</dbReference>
<evidence type="ECO:0000259" key="1">
    <source>
        <dbReference type="Pfam" id="PF00557"/>
    </source>
</evidence>
<dbReference type="RefSeq" id="WP_062736055.1">
    <property type="nucleotide sequence ID" value="NZ_BJZS01000088.1"/>
</dbReference>
<dbReference type="SUPFAM" id="SSF55920">
    <property type="entry name" value="Creatinase/aminopeptidase"/>
    <property type="match status" value="1"/>
</dbReference>
<keyword evidence="3" id="KW-1185">Reference proteome</keyword>
<dbReference type="AlphaFoldDB" id="A0A512IFK6"/>
<evidence type="ECO:0000313" key="2">
    <source>
        <dbReference type="EMBL" id="GEO96482.1"/>
    </source>
</evidence>
<gene>
    <name evidence="2" type="ORF">KTU01_26050</name>
</gene>
<dbReference type="Pfam" id="PF00557">
    <property type="entry name" value="Peptidase_M24"/>
    <property type="match status" value="1"/>
</dbReference>
<organism evidence="2 3">
    <name type="scientific">Kocuria turfanensis</name>
    <dbReference type="NCBI Taxonomy" id="388357"/>
    <lineage>
        <taxon>Bacteria</taxon>
        <taxon>Bacillati</taxon>
        <taxon>Actinomycetota</taxon>
        <taxon>Actinomycetes</taxon>
        <taxon>Micrococcales</taxon>
        <taxon>Micrococcaceae</taxon>
        <taxon>Kocuria</taxon>
    </lineage>
</organism>
<dbReference type="PANTHER" id="PTHR46112:SF2">
    <property type="entry name" value="XAA-PRO AMINOPEPTIDASE P-RELATED"/>
    <property type="match status" value="1"/>
</dbReference>
<dbReference type="InterPro" id="IPR029149">
    <property type="entry name" value="Creatin/AminoP/Spt16_N"/>
</dbReference>
<comment type="caution">
    <text evidence="2">The sequence shown here is derived from an EMBL/GenBank/DDBJ whole genome shotgun (WGS) entry which is preliminary data.</text>
</comment>
<accession>A0A512IFK6</accession>